<proteinExistence type="predicted"/>
<comment type="caution">
    <text evidence="2">The sequence shown here is derived from an EMBL/GenBank/DDBJ whole genome shotgun (WGS) entry which is preliminary data.</text>
</comment>
<keyword evidence="1" id="KW-0812">Transmembrane</keyword>
<evidence type="ECO:0000313" key="2">
    <source>
        <dbReference type="EMBL" id="SPC10787.1"/>
    </source>
</evidence>
<name>A0A375FWE4_9BURK</name>
<protein>
    <submittedName>
        <fullName evidence="2">Uncharacterized protein</fullName>
    </submittedName>
</protein>
<organism evidence="2">
    <name type="scientific">Cupriavidus oxalaticus</name>
    <dbReference type="NCBI Taxonomy" id="96344"/>
    <lineage>
        <taxon>Bacteria</taxon>
        <taxon>Pseudomonadati</taxon>
        <taxon>Pseudomonadota</taxon>
        <taxon>Betaproteobacteria</taxon>
        <taxon>Burkholderiales</taxon>
        <taxon>Burkholderiaceae</taxon>
        <taxon>Cupriavidus</taxon>
    </lineage>
</organism>
<dbReference type="EMBL" id="OGUS01000109">
    <property type="protein sequence ID" value="SPC10787.1"/>
    <property type="molecule type" value="Genomic_DNA"/>
</dbReference>
<keyword evidence="1" id="KW-0472">Membrane</keyword>
<dbReference type="Proteomes" id="UP000256862">
    <property type="component" value="Chromosome CO2235"/>
</dbReference>
<sequence length="74" mass="8474">MPDRRRVAFEGQGIRLVHARTWAVQPSVYATFPGHRYTPGFLPLCLACLSVYIFLSCIQIVVVGKQRPRLWKTT</sequence>
<reference evidence="2" key="1">
    <citation type="submission" date="2018-01" db="EMBL/GenBank/DDBJ databases">
        <authorList>
            <person name="Clerissi C."/>
        </authorList>
    </citation>
    <scope>NUCLEOTIDE SEQUENCE</scope>
    <source>
        <strain evidence="2">Cupriavidus oxalaticus LMG 2235</strain>
    </source>
</reference>
<keyword evidence="1" id="KW-1133">Transmembrane helix</keyword>
<accession>A0A375FWE4</accession>
<gene>
    <name evidence="2" type="ORF">CO2235_10172</name>
</gene>
<dbReference type="AlphaFoldDB" id="A0A375FWE4"/>
<evidence type="ECO:0000256" key="1">
    <source>
        <dbReference type="SAM" id="Phobius"/>
    </source>
</evidence>
<feature type="transmembrane region" description="Helical" evidence="1">
    <location>
        <begin position="41"/>
        <end position="63"/>
    </location>
</feature>